<accession>A0A8J2S418</accession>
<feature type="transmembrane region" description="Helical" evidence="1">
    <location>
        <begin position="7"/>
        <end position="33"/>
    </location>
</feature>
<evidence type="ECO:0000256" key="1">
    <source>
        <dbReference type="SAM" id="Phobius"/>
    </source>
</evidence>
<sequence>MNDSIKFILSLIAVIIVGLILMVATGLTVYYGFCPPGRAGSVVDTHSIPNAHCNCPRPSNCTAEQLCPIEPPELCPIHPLMPAPPDPNACILPCCTPPPKKTISQWQPAPPRPVLPKLTEEEIGKQNGAGMGHVYPAKFNGASECSDSIDGIRRRALRSRHEPAEL</sequence>
<reference evidence="2" key="1">
    <citation type="submission" date="2021-11" db="EMBL/GenBank/DDBJ databases">
        <authorList>
            <person name="Schell T."/>
        </authorList>
    </citation>
    <scope>NUCLEOTIDE SEQUENCE</scope>
    <source>
        <strain evidence="2">M5</strain>
    </source>
</reference>
<protein>
    <submittedName>
        <fullName evidence="2">Uncharacterized protein</fullName>
    </submittedName>
</protein>
<keyword evidence="1" id="KW-0812">Transmembrane</keyword>
<keyword evidence="1" id="KW-1133">Transmembrane helix</keyword>
<dbReference type="Proteomes" id="UP000789390">
    <property type="component" value="Unassembled WGS sequence"/>
</dbReference>
<organism evidence="2 3">
    <name type="scientific">Daphnia galeata</name>
    <dbReference type="NCBI Taxonomy" id="27404"/>
    <lineage>
        <taxon>Eukaryota</taxon>
        <taxon>Metazoa</taxon>
        <taxon>Ecdysozoa</taxon>
        <taxon>Arthropoda</taxon>
        <taxon>Crustacea</taxon>
        <taxon>Branchiopoda</taxon>
        <taxon>Diplostraca</taxon>
        <taxon>Cladocera</taxon>
        <taxon>Anomopoda</taxon>
        <taxon>Daphniidae</taxon>
        <taxon>Daphnia</taxon>
    </lineage>
</organism>
<dbReference type="EMBL" id="CAKKLH010000327">
    <property type="protein sequence ID" value="CAH0112542.1"/>
    <property type="molecule type" value="Genomic_DNA"/>
</dbReference>
<keyword evidence="3" id="KW-1185">Reference proteome</keyword>
<evidence type="ECO:0000313" key="2">
    <source>
        <dbReference type="EMBL" id="CAH0112542.1"/>
    </source>
</evidence>
<keyword evidence="1" id="KW-0472">Membrane</keyword>
<name>A0A8J2S418_9CRUS</name>
<evidence type="ECO:0000313" key="3">
    <source>
        <dbReference type="Proteomes" id="UP000789390"/>
    </source>
</evidence>
<gene>
    <name evidence="2" type="ORF">DGAL_LOCUS16273</name>
</gene>
<dbReference type="OrthoDB" id="6388501at2759"/>
<dbReference type="AlphaFoldDB" id="A0A8J2S418"/>
<proteinExistence type="predicted"/>
<comment type="caution">
    <text evidence="2">The sequence shown here is derived from an EMBL/GenBank/DDBJ whole genome shotgun (WGS) entry which is preliminary data.</text>
</comment>